<protein>
    <submittedName>
        <fullName evidence="1">Uncharacterized protein</fullName>
    </submittedName>
</protein>
<gene>
    <name evidence="1" type="ORF">NF27_DP00730</name>
</gene>
<evidence type="ECO:0000313" key="2">
    <source>
        <dbReference type="Proteomes" id="UP000031258"/>
    </source>
</evidence>
<comment type="caution">
    <text evidence="1">The sequence shown here is derived from an EMBL/GenBank/DDBJ whole genome shotgun (WGS) entry which is preliminary data.</text>
</comment>
<reference evidence="1 2" key="1">
    <citation type="submission" date="2014-11" db="EMBL/GenBank/DDBJ databases">
        <title>A Rickettsiales Symbiont of Amoebae With Ancient Features.</title>
        <authorList>
            <person name="Schulz F."/>
            <person name="Martijn J."/>
            <person name="Wascher F."/>
            <person name="Kostanjsek R."/>
            <person name="Ettema T.J."/>
            <person name="Horn M."/>
        </authorList>
    </citation>
    <scope>NUCLEOTIDE SEQUENCE [LARGE SCALE GENOMIC DNA]</scope>
    <source>
        <strain evidence="1 2">UWC36</strain>
    </source>
</reference>
<proteinExistence type="predicted"/>
<dbReference type="EMBL" id="JSWE01000092">
    <property type="protein sequence ID" value="KIE05529.1"/>
    <property type="molecule type" value="Genomic_DNA"/>
</dbReference>
<keyword evidence="2" id="KW-1185">Reference proteome</keyword>
<dbReference type="RefSeq" id="WP_039455738.1">
    <property type="nucleotide sequence ID" value="NZ_JSWE01000092.1"/>
</dbReference>
<dbReference type="STRING" id="86105.NF27_DP00730"/>
<dbReference type="Proteomes" id="UP000031258">
    <property type="component" value="Unassembled WGS sequence"/>
</dbReference>
<accession>A0A0C1QJ46</accession>
<dbReference type="OrthoDB" id="9817478at2"/>
<name>A0A0C1QJ46_9RICK</name>
<evidence type="ECO:0000313" key="1">
    <source>
        <dbReference type="EMBL" id="KIE05529.1"/>
    </source>
</evidence>
<sequence>MDESDQITGIRPIRPIDPIGYENLITSFPQSLIRQKPKTRIKGLVVSVDKQQITVKTALGEVILKSKLNYETGTELTIEPYIQGEDVKLKIYALNSENKAAFTTFNLVRRHKPYKKNTYVEQAFKIDKTPEFIHAILVNKRNLKLITDNPNILEVISGHLPKNISNLEGIFYEGSKFQFKLLQITEYDESVIYLSSENKIILSATINSNDKFSEAILETIIGNFTFSNHELKFKNEDFIYLELSAILPLEVEALKLNNLNEMLQFLDSMEHKPIPRSAPPIDYLDLLKLKLDIDDDFLAINLAQILLVNFQKKPARVEEENLGEKIQIVTGRIYELSLNMPWQVIIAPIIHNEILYFIKFFIKKPIQEPKELVRRFIIELDTVQSGKIVLDGLFTKNKNITLLFLKLKSKTIFNFDFEEEIRNLFSMISKSQGYEGTIRFSSLEEYSSPIVENLRSIRSL</sequence>
<organism evidence="1 2">
    <name type="scientific">Candidatus Jidaibacter acanthamoebae</name>
    <dbReference type="NCBI Taxonomy" id="86105"/>
    <lineage>
        <taxon>Bacteria</taxon>
        <taxon>Pseudomonadati</taxon>
        <taxon>Pseudomonadota</taxon>
        <taxon>Alphaproteobacteria</taxon>
        <taxon>Rickettsiales</taxon>
        <taxon>Candidatus Midichloriaceae</taxon>
        <taxon>Candidatus Jidaibacter</taxon>
    </lineage>
</organism>
<dbReference type="AlphaFoldDB" id="A0A0C1QJ46"/>